<dbReference type="EMBL" id="BAABHJ010000031">
    <property type="protein sequence ID" value="GAA4616074.1"/>
    <property type="molecule type" value="Genomic_DNA"/>
</dbReference>
<dbReference type="RefSeq" id="WP_345364378.1">
    <property type="nucleotide sequence ID" value="NZ_BAABHJ010000031.1"/>
</dbReference>
<accession>A0ABP8TX89</accession>
<organism evidence="1 2">
    <name type="scientific">Actinoallomurus liliacearum</name>
    <dbReference type="NCBI Taxonomy" id="1080073"/>
    <lineage>
        <taxon>Bacteria</taxon>
        <taxon>Bacillati</taxon>
        <taxon>Actinomycetota</taxon>
        <taxon>Actinomycetes</taxon>
        <taxon>Streptosporangiales</taxon>
        <taxon>Thermomonosporaceae</taxon>
        <taxon>Actinoallomurus</taxon>
    </lineage>
</organism>
<sequence>MPSSEQTTTLNPEQILPALPGAPAPAGLKPLFRGVWRLAPTLMLPGTPLGTRVIVEFTDGLIQGRGVTARLKGAGADWFTVDREGLGTLDWRGRVVTDDGDDIYVYGSGRLDTTNRDILMNYGACLFETSADHLRWLNKLQGVYRGQTIRQAATGAIYHDEFFELV</sequence>
<proteinExistence type="predicted"/>
<evidence type="ECO:0008006" key="3">
    <source>
        <dbReference type="Google" id="ProtNLM"/>
    </source>
</evidence>
<evidence type="ECO:0000313" key="1">
    <source>
        <dbReference type="EMBL" id="GAA4616074.1"/>
    </source>
</evidence>
<name>A0ABP8TX89_9ACTN</name>
<gene>
    <name evidence="1" type="ORF">GCM10023195_71260</name>
</gene>
<dbReference type="Pfam" id="PF11578">
    <property type="entry name" value="DUF3237"/>
    <property type="match status" value="1"/>
</dbReference>
<evidence type="ECO:0000313" key="2">
    <source>
        <dbReference type="Proteomes" id="UP001500212"/>
    </source>
</evidence>
<comment type="caution">
    <text evidence="1">The sequence shown here is derived from an EMBL/GenBank/DDBJ whole genome shotgun (WGS) entry which is preliminary data.</text>
</comment>
<keyword evidence="2" id="KW-1185">Reference proteome</keyword>
<protein>
    <recommendedName>
        <fullName evidence="3">DUF3237 domain-containing protein</fullName>
    </recommendedName>
</protein>
<dbReference type="Proteomes" id="UP001500212">
    <property type="component" value="Unassembled WGS sequence"/>
</dbReference>
<reference evidence="2" key="1">
    <citation type="journal article" date="2019" name="Int. J. Syst. Evol. Microbiol.">
        <title>The Global Catalogue of Microorganisms (GCM) 10K type strain sequencing project: providing services to taxonomists for standard genome sequencing and annotation.</title>
        <authorList>
            <consortium name="The Broad Institute Genomics Platform"/>
            <consortium name="The Broad Institute Genome Sequencing Center for Infectious Disease"/>
            <person name="Wu L."/>
            <person name="Ma J."/>
        </authorList>
    </citation>
    <scope>NUCLEOTIDE SEQUENCE [LARGE SCALE GENOMIC DNA]</scope>
    <source>
        <strain evidence="2">JCM 17938</strain>
    </source>
</reference>
<dbReference type="Gene3D" id="2.40.160.20">
    <property type="match status" value="1"/>
</dbReference>